<evidence type="ECO:0000313" key="2">
    <source>
        <dbReference type="EMBL" id="AQS85975.1"/>
    </source>
</evidence>
<dbReference type="InterPro" id="IPR027843">
    <property type="entry name" value="DUF4440"/>
</dbReference>
<gene>
    <name evidence="2" type="ORF">A0U92_15780</name>
</gene>
<dbReference type="AlphaFoldDB" id="A0A1U9KJI4"/>
<dbReference type="InterPro" id="IPR016918">
    <property type="entry name" value="UCP029394"/>
</dbReference>
<name>A0A1U9KJI4_ACEAC</name>
<organism evidence="2 3">
    <name type="scientific">Acetobacter aceti</name>
    <dbReference type="NCBI Taxonomy" id="435"/>
    <lineage>
        <taxon>Bacteria</taxon>
        <taxon>Pseudomonadati</taxon>
        <taxon>Pseudomonadota</taxon>
        <taxon>Alphaproteobacteria</taxon>
        <taxon>Acetobacterales</taxon>
        <taxon>Acetobacteraceae</taxon>
        <taxon>Acetobacter</taxon>
        <taxon>Acetobacter subgen. Acetobacter</taxon>
    </lineage>
</organism>
<accession>A0A1U9KJI4</accession>
<proteinExistence type="predicted"/>
<sequence>MTDPKSAASAEIVELHVLLQNWFCGEGTSDPQALLEHFTPDFRMVGAAGRPIGRDAFAGVLPSLYGSRPGLVMKIHDVNIQASVGNSLLVTYREEQTQGDTRTERWSGVLLVPDSTGEKLLWNYLQETFLP</sequence>
<keyword evidence="3" id="KW-1185">Reference proteome</keyword>
<dbReference type="PIRSF" id="PIRSF029394">
    <property type="entry name" value="UCP029394"/>
    <property type="match status" value="1"/>
</dbReference>
<dbReference type="SUPFAM" id="SSF54427">
    <property type="entry name" value="NTF2-like"/>
    <property type="match status" value="1"/>
</dbReference>
<dbReference type="EMBL" id="CP014692">
    <property type="protein sequence ID" value="AQS85975.1"/>
    <property type="molecule type" value="Genomic_DNA"/>
</dbReference>
<feature type="domain" description="DUF4440" evidence="1">
    <location>
        <begin position="25"/>
        <end position="106"/>
    </location>
</feature>
<dbReference type="RefSeq" id="WP_077813978.1">
    <property type="nucleotide sequence ID" value="NZ_CP014692.1"/>
</dbReference>
<protein>
    <recommendedName>
        <fullName evidence="1">DUF4440 domain-containing protein</fullName>
    </recommendedName>
</protein>
<dbReference type="Gene3D" id="3.10.450.50">
    <property type="match status" value="1"/>
</dbReference>
<dbReference type="Pfam" id="PF14534">
    <property type="entry name" value="DUF4440"/>
    <property type="match status" value="1"/>
</dbReference>
<dbReference type="OrthoDB" id="8420905at2"/>
<dbReference type="Proteomes" id="UP000188937">
    <property type="component" value="Chromosome"/>
</dbReference>
<evidence type="ECO:0000313" key="3">
    <source>
        <dbReference type="Proteomes" id="UP000188937"/>
    </source>
</evidence>
<dbReference type="STRING" id="435.A0U92_15780"/>
<dbReference type="KEGG" id="aace:A0U92_15780"/>
<reference evidence="2 3" key="1">
    <citation type="submission" date="2016-03" db="EMBL/GenBank/DDBJ databases">
        <title>Acetic acid bacteria sequencing.</title>
        <authorList>
            <person name="Brandt J."/>
            <person name="Jakob F."/>
            <person name="Vogel R.F."/>
        </authorList>
    </citation>
    <scope>NUCLEOTIDE SEQUENCE [LARGE SCALE GENOMIC DNA]</scope>
    <source>
        <strain evidence="2 3">TMW2.1153</strain>
    </source>
</reference>
<evidence type="ECO:0000259" key="1">
    <source>
        <dbReference type="Pfam" id="PF14534"/>
    </source>
</evidence>
<dbReference type="InterPro" id="IPR032710">
    <property type="entry name" value="NTF2-like_dom_sf"/>
</dbReference>